<protein>
    <submittedName>
        <fullName evidence="9">TWO-COMPONENT HYBRID PROTEIN</fullName>
    </submittedName>
</protein>
<sequence length="677" mass="77616">MKWYNSVKTKLLGFFFAVSIIFMITMLSVLTMLKNDALVDNASKEVDLATTKILSNLQNEKYRLEEIVLALASIGKELRGAKDRKKIIVDLLKVNSSGLITSGGVWFEPYSVDENIKDFNYFFNYTPSNGFKLIENYTKKSDINYRDTEFYMVAKYLKEGEIYWTKVYRDPVTNVQMVTVVAPIYDENRFLGVASVDIKIEERGKQIFGDFKFPDRYLMMIDREGTIMIKSMLLSKRLTANKLYTKDCESFMQGLEYLKPLFDRCQLPSDYNRSIANELANSREITPQESKRVASIIGNSESNSSTDITREIRFVDDDPILKKDSIIATFHFPETGWRVMIGIPEEQVLSESNAMYQKIIKASMYLTVLATLLGYFLLNSLFIKPIESISEQLYQNSTSGDNHYRLLESKDKGEIGALVEKLNLRTMALMESRDREAKETQKRILNEKLLAQQSKMAAMGEMMDSVAHQWKQPLNALTMYTELLRSDFEDGVVDDRYIEEFRNNIQLQINHMLSTLDEFRTFFRPNKEEEKFLISDIVTSVLFLTKDEFMKNSITINIIKDDPIEVYGYKNEFIHLVLNIINNAKDAFVENDIENRVIDFAMINNRDSRVLKISDNAGGIPEDVIDTLFEANVTTKPVGKGTGIGLFMSMQIAKKHNATLSAHNTKSGACFVIEFGA</sequence>
<evidence type="ECO:0000256" key="6">
    <source>
        <dbReference type="ARBA" id="ARBA00023012"/>
    </source>
</evidence>
<keyword evidence="3" id="KW-0547">Nucleotide-binding</keyword>
<keyword evidence="7" id="KW-0812">Transmembrane</keyword>
<reference evidence="9" key="1">
    <citation type="submission" date="2016-10" db="EMBL/GenBank/DDBJ databases">
        <authorList>
            <person name="de Groot N.N."/>
        </authorList>
    </citation>
    <scope>NUCLEOTIDE SEQUENCE</scope>
</reference>
<feature type="transmembrane region" description="Helical" evidence="7">
    <location>
        <begin position="12"/>
        <end position="33"/>
    </location>
</feature>
<dbReference type="InterPro" id="IPR036097">
    <property type="entry name" value="HisK_dim/P_sf"/>
</dbReference>
<dbReference type="GO" id="GO:0005524">
    <property type="term" value="F:ATP binding"/>
    <property type="evidence" value="ECO:0007669"/>
    <property type="project" value="UniProtKB-KW"/>
</dbReference>
<dbReference type="SUPFAM" id="SSF47384">
    <property type="entry name" value="Homodimeric domain of signal transducing histidine kinase"/>
    <property type="match status" value="1"/>
</dbReference>
<keyword evidence="4" id="KW-0418">Kinase</keyword>
<dbReference type="SMART" id="SM00387">
    <property type="entry name" value="HATPase_c"/>
    <property type="match status" value="1"/>
</dbReference>
<dbReference type="InterPro" id="IPR036890">
    <property type="entry name" value="HATPase_C_sf"/>
</dbReference>
<dbReference type="PROSITE" id="PS50109">
    <property type="entry name" value="HIS_KIN"/>
    <property type="match status" value="1"/>
</dbReference>
<dbReference type="PANTHER" id="PTHR43065:SF10">
    <property type="entry name" value="PEROXIDE STRESS-ACTIVATED HISTIDINE KINASE MAK3"/>
    <property type="match status" value="1"/>
</dbReference>
<keyword evidence="5" id="KW-0067">ATP-binding</keyword>
<dbReference type="GO" id="GO:0000155">
    <property type="term" value="F:phosphorelay sensor kinase activity"/>
    <property type="evidence" value="ECO:0007669"/>
    <property type="project" value="InterPro"/>
</dbReference>
<dbReference type="InterPro" id="IPR029151">
    <property type="entry name" value="Sensor-like_sf"/>
</dbReference>
<name>A0A1W1CDT9_9ZZZZ</name>
<dbReference type="SMART" id="SM00388">
    <property type="entry name" value="HisKA"/>
    <property type="match status" value="1"/>
</dbReference>
<keyword evidence="6" id="KW-0902">Two-component regulatory system</keyword>
<dbReference type="Pfam" id="PF22673">
    <property type="entry name" value="MCP-like_PDC_1"/>
    <property type="match status" value="1"/>
</dbReference>
<evidence type="ECO:0000256" key="1">
    <source>
        <dbReference type="ARBA" id="ARBA00022553"/>
    </source>
</evidence>
<keyword evidence="7" id="KW-1133">Transmembrane helix</keyword>
<keyword evidence="7" id="KW-0472">Membrane</keyword>
<dbReference type="EMBL" id="FPHC01000069">
    <property type="protein sequence ID" value="SFV64030.1"/>
    <property type="molecule type" value="Genomic_DNA"/>
</dbReference>
<dbReference type="SUPFAM" id="SSF103190">
    <property type="entry name" value="Sensory domain-like"/>
    <property type="match status" value="1"/>
</dbReference>
<evidence type="ECO:0000256" key="2">
    <source>
        <dbReference type="ARBA" id="ARBA00022679"/>
    </source>
</evidence>
<dbReference type="Gene3D" id="1.10.287.130">
    <property type="match status" value="1"/>
</dbReference>
<accession>A0A1W1CDT9</accession>
<gene>
    <name evidence="9" type="ORF">MNB_SV-6-256</name>
</gene>
<dbReference type="InterPro" id="IPR003594">
    <property type="entry name" value="HATPase_dom"/>
</dbReference>
<evidence type="ECO:0000259" key="8">
    <source>
        <dbReference type="PROSITE" id="PS50109"/>
    </source>
</evidence>
<evidence type="ECO:0000313" key="9">
    <source>
        <dbReference type="EMBL" id="SFV64030.1"/>
    </source>
</evidence>
<dbReference type="AlphaFoldDB" id="A0A1W1CDT9"/>
<dbReference type="Gene3D" id="3.30.565.10">
    <property type="entry name" value="Histidine kinase-like ATPase, C-terminal domain"/>
    <property type="match status" value="1"/>
</dbReference>
<dbReference type="Pfam" id="PF02518">
    <property type="entry name" value="HATPase_c"/>
    <property type="match status" value="1"/>
</dbReference>
<dbReference type="CDD" id="cd00082">
    <property type="entry name" value="HisKA"/>
    <property type="match status" value="1"/>
</dbReference>
<dbReference type="PANTHER" id="PTHR43065">
    <property type="entry name" value="SENSOR HISTIDINE KINASE"/>
    <property type="match status" value="1"/>
</dbReference>
<dbReference type="Gene3D" id="3.30.450.20">
    <property type="entry name" value="PAS domain"/>
    <property type="match status" value="1"/>
</dbReference>
<dbReference type="Pfam" id="PF00512">
    <property type="entry name" value="HisKA"/>
    <property type="match status" value="1"/>
</dbReference>
<evidence type="ECO:0000256" key="5">
    <source>
        <dbReference type="ARBA" id="ARBA00022840"/>
    </source>
</evidence>
<evidence type="ECO:0000256" key="3">
    <source>
        <dbReference type="ARBA" id="ARBA00022741"/>
    </source>
</evidence>
<dbReference type="InterPro" id="IPR005467">
    <property type="entry name" value="His_kinase_dom"/>
</dbReference>
<evidence type="ECO:0000256" key="7">
    <source>
        <dbReference type="SAM" id="Phobius"/>
    </source>
</evidence>
<dbReference type="InterPro" id="IPR003661">
    <property type="entry name" value="HisK_dim/P_dom"/>
</dbReference>
<keyword evidence="1" id="KW-0597">Phosphoprotein</keyword>
<organism evidence="9">
    <name type="scientific">hydrothermal vent metagenome</name>
    <dbReference type="NCBI Taxonomy" id="652676"/>
    <lineage>
        <taxon>unclassified sequences</taxon>
        <taxon>metagenomes</taxon>
        <taxon>ecological metagenomes</taxon>
    </lineage>
</organism>
<evidence type="ECO:0000256" key="4">
    <source>
        <dbReference type="ARBA" id="ARBA00022777"/>
    </source>
</evidence>
<keyword evidence="2" id="KW-0808">Transferase</keyword>
<feature type="domain" description="Histidine kinase" evidence="8">
    <location>
        <begin position="465"/>
        <end position="677"/>
    </location>
</feature>
<dbReference type="SUPFAM" id="SSF55874">
    <property type="entry name" value="ATPase domain of HSP90 chaperone/DNA topoisomerase II/histidine kinase"/>
    <property type="match status" value="1"/>
</dbReference>
<proteinExistence type="predicted"/>
<dbReference type="CDD" id="cd12913">
    <property type="entry name" value="PDC1_MCP_like"/>
    <property type="match status" value="1"/>
</dbReference>